<dbReference type="AlphaFoldDB" id="A0AAP0BHG2"/>
<accession>A0AAP0BHG2</accession>
<sequence length="143" mass="16894">MAEIYTKPFDSVQDAIILFEERIDKNKNNTNNTNNTSSEYSKDFTNFRLQLQAKEWEKELAFSEFAASHENPDEMVNWIKLYKAETNKYMEKFRKVQELFYFWQICCPEIGSPEENGSSGARWKQRKRKQQSSLEAAAGARER</sequence>
<evidence type="ECO:0000313" key="2">
    <source>
        <dbReference type="EMBL" id="KAK8940400.1"/>
    </source>
</evidence>
<gene>
    <name evidence="2" type="ORF">KSP39_PZI009692</name>
</gene>
<dbReference type="Proteomes" id="UP001418222">
    <property type="component" value="Unassembled WGS sequence"/>
</dbReference>
<organism evidence="2 3">
    <name type="scientific">Platanthera zijinensis</name>
    <dbReference type="NCBI Taxonomy" id="2320716"/>
    <lineage>
        <taxon>Eukaryota</taxon>
        <taxon>Viridiplantae</taxon>
        <taxon>Streptophyta</taxon>
        <taxon>Embryophyta</taxon>
        <taxon>Tracheophyta</taxon>
        <taxon>Spermatophyta</taxon>
        <taxon>Magnoliopsida</taxon>
        <taxon>Liliopsida</taxon>
        <taxon>Asparagales</taxon>
        <taxon>Orchidaceae</taxon>
        <taxon>Orchidoideae</taxon>
        <taxon>Orchideae</taxon>
        <taxon>Orchidinae</taxon>
        <taxon>Platanthera</taxon>
    </lineage>
</organism>
<feature type="region of interest" description="Disordered" evidence="1">
    <location>
        <begin position="112"/>
        <end position="143"/>
    </location>
</feature>
<proteinExistence type="predicted"/>
<comment type="caution">
    <text evidence="2">The sequence shown here is derived from an EMBL/GenBank/DDBJ whole genome shotgun (WGS) entry which is preliminary data.</text>
</comment>
<protein>
    <submittedName>
        <fullName evidence="2">Uncharacterized protein</fullName>
    </submittedName>
</protein>
<name>A0AAP0BHG2_9ASPA</name>
<dbReference type="EMBL" id="JBBWWQ010000008">
    <property type="protein sequence ID" value="KAK8940400.1"/>
    <property type="molecule type" value="Genomic_DNA"/>
</dbReference>
<evidence type="ECO:0000256" key="1">
    <source>
        <dbReference type="SAM" id="MobiDB-lite"/>
    </source>
</evidence>
<keyword evidence="3" id="KW-1185">Reference proteome</keyword>
<reference evidence="2 3" key="1">
    <citation type="journal article" date="2022" name="Nat. Plants">
        <title>Genomes of leafy and leafless Platanthera orchids illuminate the evolution of mycoheterotrophy.</title>
        <authorList>
            <person name="Li M.H."/>
            <person name="Liu K.W."/>
            <person name="Li Z."/>
            <person name="Lu H.C."/>
            <person name="Ye Q.L."/>
            <person name="Zhang D."/>
            <person name="Wang J.Y."/>
            <person name="Li Y.F."/>
            <person name="Zhong Z.M."/>
            <person name="Liu X."/>
            <person name="Yu X."/>
            <person name="Liu D.K."/>
            <person name="Tu X.D."/>
            <person name="Liu B."/>
            <person name="Hao Y."/>
            <person name="Liao X.Y."/>
            <person name="Jiang Y.T."/>
            <person name="Sun W.H."/>
            <person name="Chen J."/>
            <person name="Chen Y.Q."/>
            <person name="Ai Y."/>
            <person name="Zhai J.W."/>
            <person name="Wu S.S."/>
            <person name="Zhou Z."/>
            <person name="Hsiao Y.Y."/>
            <person name="Wu W.L."/>
            <person name="Chen Y.Y."/>
            <person name="Lin Y.F."/>
            <person name="Hsu J.L."/>
            <person name="Li C.Y."/>
            <person name="Wang Z.W."/>
            <person name="Zhao X."/>
            <person name="Zhong W.Y."/>
            <person name="Ma X.K."/>
            <person name="Ma L."/>
            <person name="Huang J."/>
            <person name="Chen G.Z."/>
            <person name="Huang M.Z."/>
            <person name="Huang L."/>
            <person name="Peng D.H."/>
            <person name="Luo Y.B."/>
            <person name="Zou S.Q."/>
            <person name="Chen S.P."/>
            <person name="Lan S."/>
            <person name="Tsai W.C."/>
            <person name="Van de Peer Y."/>
            <person name="Liu Z.J."/>
        </authorList>
    </citation>
    <scope>NUCLEOTIDE SEQUENCE [LARGE SCALE GENOMIC DNA]</scope>
    <source>
        <strain evidence="2">Lor287</strain>
    </source>
</reference>
<evidence type="ECO:0000313" key="3">
    <source>
        <dbReference type="Proteomes" id="UP001418222"/>
    </source>
</evidence>